<evidence type="ECO:0000313" key="3">
    <source>
        <dbReference type="EMBL" id="ETS73063.1"/>
    </source>
</evidence>
<evidence type="ECO:0000256" key="2">
    <source>
        <dbReference type="ARBA" id="ARBA00023002"/>
    </source>
</evidence>
<dbReference type="EMBL" id="KI912124">
    <property type="protein sequence ID" value="ETS73063.1"/>
    <property type="molecule type" value="Genomic_DNA"/>
</dbReference>
<reference evidence="4" key="1">
    <citation type="journal article" date="2015" name="BMC Genomics">
        <title>Genomic and transcriptomic analysis of the endophytic fungus Pestalotiopsis fici reveals its lifestyle and high potential for synthesis of natural products.</title>
        <authorList>
            <person name="Wang X."/>
            <person name="Zhang X."/>
            <person name="Liu L."/>
            <person name="Xiang M."/>
            <person name="Wang W."/>
            <person name="Sun X."/>
            <person name="Che Y."/>
            <person name="Guo L."/>
            <person name="Liu G."/>
            <person name="Guo L."/>
            <person name="Wang C."/>
            <person name="Yin W.B."/>
            <person name="Stadler M."/>
            <person name="Zhang X."/>
            <person name="Liu X."/>
        </authorList>
    </citation>
    <scope>NUCLEOTIDE SEQUENCE [LARGE SCALE GENOMIC DNA]</scope>
    <source>
        <strain evidence="4">W106-1 / CGMCC3.15140</strain>
    </source>
</reference>
<dbReference type="GO" id="GO:0016491">
    <property type="term" value="F:oxidoreductase activity"/>
    <property type="evidence" value="ECO:0007669"/>
    <property type="project" value="UniProtKB-KW"/>
</dbReference>
<comment type="similarity">
    <text evidence="1">Belongs to the short-chain dehydrogenases/reductases (SDR) family.</text>
</comment>
<dbReference type="PANTHER" id="PTHR24320:SF272">
    <property type="entry name" value="NAD(P)-BINDING ROSSMANN-FOLD SUPERFAMILY PROTEIN"/>
    <property type="match status" value="1"/>
</dbReference>
<dbReference type="Gene3D" id="3.40.50.720">
    <property type="entry name" value="NAD(P)-binding Rossmann-like Domain"/>
    <property type="match status" value="1"/>
</dbReference>
<dbReference type="OrthoDB" id="191139at2759"/>
<keyword evidence="4" id="KW-1185">Reference proteome</keyword>
<dbReference type="Pfam" id="PF00106">
    <property type="entry name" value="adh_short"/>
    <property type="match status" value="1"/>
</dbReference>
<evidence type="ECO:0000313" key="4">
    <source>
        <dbReference type="Proteomes" id="UP000030651"/>
    </source>
</evidence>
<name>W3WGN0_PESFW</name>
<dbReference type="KEGG" id="pfy:PFICI_15238"/>
<dbReference type="InParanoid" id="W3WGN0"/>
<dbReference type="HOGENOM" id="CLU_010194_44_0_1"/>
<dbReference type="InterPro" id="IPR002347">
    <property type="entry name" value="SDR_fam"/>
</dbReference>
<dbReference type="GeneID" id="19280251"/>
<dbReference type="OMA" id="PLVPWAR"/>
<dbReference type="eggNOG" id="KOG1208">
    <property type="taxonomic scope" value="Eukaryota"/>
</dbReference>
<protein>
    <recommendedName>
        <fullName evidence="5">WW domain-containing oxidoreductase</fullName>
    </recommendedName>
</protein>
<sequence length="334" mass="35959">MGRYTNSHANPQGPGDARPTAVQIIQDEGLEGKLAGIVIVVTGATSGIGLETALALSATGATLILTARDVQRAELVLGDLAKHHDVSLVEMDNSSLNSVRNAARTILAKSNNQVNILINNAGIMGVPSLETTEDGHEMHFAVNYLSQFLLFQILKPALLGSATENFPSRVVNVSSSAHRAADLPHSDNYSFHGGTYKFGAAYAQSKLASIYMANELDRRYGPRHLRATSLHPGGVNTNISRYVGKGFVEQIMANEALFKVLKSPAQGAATTVLAAVGKEWANKGGKYLEDCQEAERGKDDRNTFSPGYVRQTYEPVSEARLWEDSLRMAGSFVE</sequence>
<dbReference type="PANTHER" id="PTHR24320">
    <property type="entry name" value="RETINOL DEHYDROGENASE"/>
    <property type="match status" value="1"/>
</dbReference>
<gene>
    <name evidence="3" type="ORF">PFICI_15238</name>
</gene>
<dbReference type="InterPro" id="IPR036291">
    <property type="entry name" value="NAD(P)-bd_dom_sf"/>
</dbReference>
<dbReference type="SUPFAM" id="SSF51735">
    <property type="entry name" value="NAD(P)-binding Rossmann-fold domains"/>
    <property type="match status" value="1"/>
</dbReference>
<dbReference type="Proteomes" id="UP000030651">
    <property type="component" value="Unassembled WGS sequence"/>
</dbReference>
<keyword evidence="2" id="KW-0560">Oxidoreductase</keyword>
<organism evidence="3 4">
    <name type="scientific">Pestalotiopsis fici (strain W106-1 / CGMCC3.15140)</name>
    <dbReference type="NCBI Taxonomy" id="1229662"/>
    <lineage>
        <taxon>Eukaryota</taxon>
        <taxon>Fungi</taxon>
        <taxon>Dikarya</taxon>
        <taxon>Ascomycota</taxon>
        <taxon>Pezizomycotina</taxon>
        <taxon>Sordariomycetes</taxon>
        <taxon>Xylariomycetidae</taxon>
        <taxon>Amphisphaeriales</taxon>
        <taxon>Sporocadaceae</taxon>
        <taxon>Pestalotiopsis</taxon>
    </lineage>
</organism>
<evidence type="ECO:0000256" key="1">
    <source>
        <dbReference type="ARBA" id="ARBA00006484"/>
    </source>
</evidence>
<dbReference type="AlphaFoldDB" id="W3WGN0"/>
<evidence type="ECO:0008006" key="5">
    <source>
        <dbReference type="Google" id="ProtNLM"/>
    </source>
</evidence>
<dbReference type="PRINTS" id="PR00081">
    <property type="entry name" value="GDHRDH"/>
</dbReference>
<proteinExistence type="inferred from homology"/>
<dbReference type="RefSeq" id="XP_007842010.1">
    <property type="nucleotide sequence ID" value="XM_007843819.1"/>
</dbReference>
<accession>W3WGN0</accession>